<gene>
    <name evidence="1" type="ORF">ILUMI_14065</name>
</gene>
<name>A0A8K0GBA8_IGNLU</name>
<dbReference type="Proteomes" id="UP000801492">
    <property type="component" value="Unassembled WGS sequence"/>
</dbReference>
<sequence length="109" mass="12929">ISEPPWLFHEIKDMIKEKEKKDQQNQDRGDKESNIRQKLFLLRQDSIGDLFYRKLEQELATTNTSNEIEEKYGNIKKMRDVLGTESEETEKSEPPWLHGYIHSYKNGST</sequence>
<evidence type="ECO:0000313" key="1">
    <source>
        <dbReference type="EMBL" id="KAF2892108.1"/>
    </source>
</evidence>
<proteinExistence type="predicted"/>
<feature type="non-terminal residue" evidence="1">
    <location>
        <position position="1"/>
    </location>
</feature>
<accession>A0A8K0GBA8</accession>
<dbReference type="EMBL" id="VTPC01012996">
    <property type="protein sequence ID" value="KAF2892108.1"/>
    <property type="molecule type" value="Genomic_DNA"/>
</dbReference>
<evidence type="ECO:0000313" key="2">
    <source>
        <dbReference type="Proteomes" id="UP000801492"/>
    </source>
</evidence>
<reference evidence="1" key="1">
    <citation type="submission" date="2019-08" db="EMBL/GenBank/DDBJ databases">
        <title>The genome of the North American firefly Photinus pyralis.</title>
        <authorList>
            <consortium name="Photinus pyralis genome working group"/>
            <person name="Fallon T.R."/>
            <person name="Sander Lower S.E."/>
            <person name="Weng J.-K."/>
        </authorList>
    </citation>
    <scope>NUCLEOTIDE SEQUENCE</scope>
    <source>
        <strain evidence="1">TRF0915ILg1</strain>
        <tissue evidence="1">Whole body</tissue>
    </source>
</reference>
<dbReference type="AlphaFoldDB" id="A0A8K0GBA8"/>
<protein>
    <submittedName>
        <fullName evidence="1">Uncharacterized protein</fullName>
    </submittedName>
</protein>
<organism evidence="1 2">
    <name type="scientific">Ignelater luminosus</name>
    <name type="common">Cucubano</name>
    <name type="synonym">Pyrophorus luminosus</name>
    <dbReference type="NCBI Taxonomy" id="2038154"/>
    <lineage>
        <taxon>Eukaryota</taxon>
        <taxon>Metazoa</taxon>
        <taxon>Ecdysozoa</taxon>
        <taxon>Arthropoda</taxon>
        <taxon>Hexapoda</taxon>
        <taxon>Insecta</taxon>
        <taxon>Pterygota</taxon>
        <taxon>Neoptera</taxon>
        <taxon>Endopterygota</taxon>
        <taxon>Coleoptera</taxon>
        <taxon>Polyphaga</taxon>
        <taxon>Elateriformia</taxon>
        <taxon>Elateroidea</taxon>
        <taxon>Elateridae</taxon>
        <taxon>Agrypninae</taxon>
        <taxon>Pyrophorini</taxon>
        <taxon>Ignelater</taxon>
    </lineage>
</organism>
<keyword evidence="2" id="KW-1185">Reference proteome</keyword>
<comment type="caution">
    <text evidence="1">The sequence shown here is derived from an EMBL/GenBank/DDBJ whole genome shotgun (WGS) entry which is preliminary data.</text>
</comment>